<evidence type="ECO:0000256" key="11">
    <source>
        <dbReference type="ARBA" id="ARBA00038489"/>
    </source>
</evidence>
<dbReference type="GO" id="GO:0045454">
    <property type="term" value="P:cell redox homeostasis"/>
    <property type="evidence" value="ECO:0007669"/>
    <property type="project" value="TreeGrafter"/>
</dbReference>
<sequence length="244" mass="25945">MSDSQDKPDTLLTEQQPQEQDAQTSAPRRSSRISSNPKAEVPAAPARRKASVSKKRTAAEASPDEGGDANGEAANSKKAKKGKDAKPSSPETTVEKPSPIGIGGMLPAVVLKNEKGEDVNVQDLAKEKGVVLFLVPKADTPGCTTQACGFRDIYPDFGAVNFDVYCLSADASAAQTKWQTKKELPYPLLSDPKRLLITALGAGEGGKTKRSHFVFKKGGELVDKRVPVKAADSPRLALEFAKSI</sequence>
<dbReference type="InterPro" id="IPR000866">
    <property type="entry name" value="AhpC/TSA"/>
</dbReference>
<comment type="subunit">
    <text evidence="2">Monomer.</text>
</comment>
<evidence type="ECO:0000256" key="7">
    <source>
        <dbReference type="ARBA" id="ARBA00023157"/>
    </source>
</evidence>
<feature type="domain" description="Thioredoxin" evidence="15">
    <location>
        <begin position="100"/>
        <end position="244"/>
    </location>
</feature>
<dbReference type="FunFam" id="3.40.30.10:FF:000157">
    <property type="entry name" value="DOT5p Nuclear thiol peroxidase"/>
    <property type="match status" value="1"/>
</dbReference>
<dbReference type="GO" id="GO:0005634">
    <property type="term" value="C:nucleus"/>
    <property type="evidence" value="ECO:0007669"/>
    <property type="project" value="UniProtKB-SubCell"/>
</dbReference>
<dbReference type="InterPro" id="IPR013766">
    <property type="entry name" value="Thioredoxin_domain"/>
</dbReference>
<evidence type="ECO:0000259" key="15">
    <source>
        <dbReference type="PROSITE" id="PS51352"/>
    </source>
</evidence>
<dbReference type="SUPFAM" id="SSF52833">
    <property type="entry name" value="Thioredoxin-like"/>
    <property type="match status" value="1"/>
</dbReference>
<evidence type="ECO:0000256" key="5">
    <source>
        <dbReference type="ARBA" id="ARBA00022862"/>
    </source>
</evidence>
<comment type="subcellular location">
    <subcellularLocation>
        <location evidence="1">Nucleus</location>
    </subcellularLocation>
</comment>
<evidence type="ECO:0000256" key="13">
    <source>
        <dbReference type="ARBA" id="ARBA00077538"/>
    </source>
</evidence>
<dbReference type="CDD" id="cd03017">
    <property type="entry name" value="PRX_BCP"/>
    <property type="match status" value="1"/>
</dbReference>
<accession>A0A5C3QNH4</accession>
<evidence type="ECO:0000256" key="10">
    <source>
        <dbReference type="ARBA" id="ARBA00032824"/>
    </source>
</evidence>
<comment type="similarity">
    <text evidence="11">Belongs to the peroxiredoxin family. BCP/PrxQ subfamily.</text>
</comment>
<dbReference type="STRING" id="1884261.A0A5C3QNH4"/>
<dbReference type="PROSITE" id="PS51352">
    <property type="entry name" value="THIOREDOXIN_2"/>
    <property type="match status" value="1"/>
</dbReference>
<keyword evidence="4" id="KW-0575">Peroxidase</keyword>
<feature type="compositionally biased region" description="Basic residues" evidence="14">
    <location>
        <begin position="46"/>
        <end position="56"/>
    </location>
</feature>
<dbReference type="Proteomes" id="UP000305067">
    <property type="component" value="Unassembled WGS sequence"/>
</dbReference>
<name>A0A5C3QNH4_9AGAR</name>
<dbReference type="EC" id="1.11.1.24" evidence="3"/>
<feature type="compositionally biased region" description="Polar residues" evidence="14">
    <location>
        <begin position="12"/>
        <end position="37"/>
    </location>
</feature>
<dbReference type="PANTHER" id="PTHR42801">
    <property type="entry name" value="THIOREDOXIN-DEPENDENT PEROXIDE REDUCTASE"/>
    <property type="match status" value="1"/>
</dbReference>
<evidence type="ECO:0000256" key="6">
    <source>
        <dbReference type="ARBA" id="ARBA00023002"/>
    </source>
</evidence>
<keyword evidence="17" id="KW-1185">Reference proteome</keyword>
<protein>
    <recommendedName>
        <fullName evidence="3">thioredoxin-dependent peroxiredoxin</fullName>
        <ecNumber evidence="3">1.11.1.24</ecNumber>
    </recommendedName>
    <alternativeName>
        <fullName evidence="13">Nuclear thiol peroxidase</fullName>
    </alternativeName>
    <alternativeName>
        <fullName evidence="10">Thioredoxin peroxidase</fullName>
    </alternativeName>
</protein>
<evidence type="ECO:0000256" key="3">
    <source>
        <dbReference type="ARBA" id="ARBA00013017"/>
    </source>
</evidence>
<dbReference type="InterPro" id="IPR050924">
    <property type="entry name" value="Peroxiredoxin_BCP/PrxQ"/>
</dbReference>
<dbReference type="GO" id="GO:0005737">
    <property type="term" value="C:cytoplasm"/>
    <property type="evidence" value="ECO:0007669"/>
    <property type="project" value="TreeGrafter"/>
</dbReference>
<evidence type="ECO:0000256" key="14">
    <source>
        <dbReference type="SAM" id="MobiDB-lite"/>
    </source>
</evidence>
<dbReference type="EMBL" id="ML178823">
    <property type="protein sequence ID" value="TFL02071.1"/>
    <property type="molecule type" value="Genomic_DNA"/>
</dbReference>
<keyword evidence="6" id="KW-0560">Oxidoreductase</keyword>
<evidence type="ECO:0000313" key="17">
    <source>
        <dbReference type="Proteomes" id="UP000305067"/>
    </source>
</evidence>
<dbReference type="Pfam" id="PF00578">
    <property type="entry name" value="AhpC-TSA"/>
    <property type="match status" value="1"/>
</dbReference>
<evidence type="ECO:0000256" key="2">
    <source>
        <dbReference type="ARBA" id="ARBA00011245"/>
    </source>
</evidence>
<gene>
    <name evidence="16" type="ORF">BDV98DRAFT_566626</name>
</gene>
<dbReference type="GO" id="GO:0034599">
    <property type="term" value="P:cellular response to oxidative stress"/>
    <property type="evidence" value="ECO:0007669"/>
    <property type="project" value="UniProtKB-ARBA"/>
</dbReference>
<keyword evidence="8" id="KW-0539">Nucleus</keyword>
<evidence type="ECO:0000256" key="12">
    <source>
        <dbReference type="ARBA" id="ARBA00049091"/>
    </source>
</evidence>
<dbReference type="AlphaFoldDB" id="A0A5C3QNH4"/>
<feature type="region of interest" description="Disordered" evidence="14">
    <location>
        <begin position="1"/>
        <end position="103"/>
    </location>
</feature>
<evidence type="ECO:0000256" key="1">
    <source>
        <dbReference type="ARBA" id="ARBA00004123"/>
    </source>
</evidence>
<evidence type="ECO:0000256" key="8">
    <source>
        <dbReference type="ARBA" id="ARBA00023242"/>
    </source>
</evidence>
<dbReference type="PANTHER" id="PTHR42801:SF23">
    <property type="entry name" value="PEROXIREDOXIN DOT5"/>
    <property type="match status" value="1"/>
</dbReference>
<organism evidence="16 17">
    <name type="scientific">Pterulicium gracile</name>
    <dbReference type="NCBI Taxonomy" id="1884261"/>
    <lineage>
        <taxon>Eukaryota</taxon>
        <taxon>Fungi</taxon>
        <taxon>Dikarya</taxon>
        <taxon>Basidiomycota</taxon>
        <taxon>Agaricomycotina</taxon>
        <taxon>Agaricomycetes</taxon>
        <taxon>Agaricomycetidae</taxon>
        <taxon>Agaricales</taxon>
        <taxon>Pleurotineae</taxon>
        <taxon>Pterulaceae</taxon>
        <taxon>Pterulicium</taxon>
    </lineage>
</organism>
<evidence type="ECO:0000256" key="9">
    <source>
        <dbReference type="ARBA" id="ARBA00023284"/>
    </source>
</evidence>
<keyword evidence="7" id="KW-1015">Disulfide bond</keyword>
<keyword evidence="5" id="KW-0049">Antioxidant</keyword>
<keyword evidence="9" id="KW-0676">Redox-active center</keyword>
<dbReference type="GO" id="GO:0008379">
    <property type="term" value="F:thioredoxin peroxidase activity"/>
    <property type="evidence" value="ECO:0007669"/>
    <property type="project" value="TreeGrafter"/>
</dbReference>
<evidence type="ECO:0000256" key="4">
    <source>
        <dbReference type="ARBA" id="ARBA00022559"/>
    </source>
</evidence>
<comment type="catalytic activity">
    <reaction evidence="12">
        <text>a hydroperoxide + [thioredoxin]-dithiol = an alcohol + [thioredoxin]-disulfide + H2O</text>
        <dbReference type="Rhea" id="RHEA:62620"/>
        <dbReference type="Rhea" id="RHEA-COMP:10698"/>
        <dbReference type="Rhea" id="RHEA-COMP:10700"/>
        <dbReference type="ChEBI" id="CHEBI:15377"/>
        <dbReference type="ChEBI" id="CHEBI:29950"/>
        <dbReference type="ChEBI" id="CHEBI:30879"/>
        <dbReference type="ChEBI" id="CHEBI:35924"/>
        <dbReference type="ChEBI" id="CHEBI:50058"/>
        <dbReference type="EC" id="1.11.1.24"/>
    </reaction>
</comment>
<dbReference type="Gene3D" id="3.40.30.10">
    <property type="entry name" value="Glutaredoxin"/>
    <property type="match status" value="1"/>
</dbReference>
<dbReference type="OrthoDB" id="338622at2759"/>
<reference evidence="16 17" key="1">
    <citation type="journal article" date="2019" name="Nat. Ecol. Evol.">
        <title>Megaphylogeny resolves global patterns of mushroom evolution.</title>
        <authorList>
            <person name="Varga T."/>
            <person name="Krizsan K."/>
            <person name="Foldi C."/>
            <person name="Dima B."/>
            <person name="Sanchez-Garcia M."/>
            <person name="Sanchez-Ramirez S."/>
            <person name="Szollosi G.J."/>
            <person name="Szarkandi J.G."/>
            <person name="Papp V."/>
            <person name="Albert L."/>
            <person name="Andreopoulos W."/>
            <person name="Angelini C."/>
            <person name="Antonin V."/>
            <person name="Barry K.W."/>
            <person name="Bougher N.L."/>
            <person name="Buchanan P."/>
            <person name="Buyck B."/>
            <person name="Bense V."/>
            <person name="Catcheside P."/>
            <person name="Chovatia M."/>
            <person name="Cooper J."/>
            <person name="Damon W."/>
            <person name="Desjardin D."/>
            <person name="Finy P."/>
            <person name="Geml J."/>
            <person name="Haridas S."/>
            <person name="Hughes K."/>
            <person name="Justo A."/>
            <person name="Karasinski D."/>
            <person name="Kautmanova I."/>
            <person name="Kiss B."/>
            <person name="Kocsube S."/>
            <person name="Kotiranta H."/>
            <person name="LaButti K.M."/>
            <person name="Lechner B.E."/>
            <person name="Liimatainen K."/>
            <person name="Lipzen A."/>
            <person name="Lukacs Z."/>
            <person name="Mihaltcheva S."/>
            <person name="Morgado L.N."/>
            <person name="Niskanen T."/>
            <person name="Noordeloos M.E."/>
            <person name="Ohm R.A."/>
            <person name="Ortiz-Santana B."/>
            <person name="Ovrebo C."/>
            <person name="Racz N."/>
            <person name="Riley R."/>
            <person name="Savchenko A."/>
            <person name="Shiryaev A."/>
            <person name="Soop K."/>
            <person name="Spirin V."/>
            <person name="Szebenyi C."/>
            <person name="Tomsovsky M."/>
            <person name="Tulloss R.E."/>
            <person name="Uehling J."/>
            <person name="Grigoriev I.V."/>
            <person name="Vagvolgyi C."/>
            <person name="Papp T."/>
            <person name="Martin F.M."/>
            <person name="Miettinen O."/>
            <person name="Hibbett D.S."/>
            <person name="Nagy L.G."/>
        </authorList>
    </citation>
    <scope>NUCLEOTIDE SEQUENCE [LARGE SCALE GENOMIC DNA]</scope>
    <source>
        <strain evidence="16 17">CBS 309.79</strain>
    </source>
</reference>
<proteinExistence type="inferred from homology"/>
<dbReference type="InterPro" id="IPR036249">
    <property type="entry name" value="Thioredoxin-like_sf"/>
</dbReference>
<evidence type="ECO:0000313" key="16">
    <source>
        <dbReference type="EMBL" id="TFL02071.1"/>
    </source>
</evidence>